<dbReference type="STRING" id="375175.AYR53_00660"/>
<dbReference type="GeneID" id="42980747"/>
<dbReference type="KEGG" id="lbt:AYR52_00815"/>
<dbReference type="CDD" id="cd01109">
    <property type="entry name" value="HTH_YyaN"/>
    <property type="match status" value="1"/>
</dbReference>
<dbReference type="OrthoDB" id="9811174at2"/>
<dbReference type="InterPro" id="IPR009061">
    <property type="entry name" value="DNA-bd_dom_put_sf"/>
</dbReference>
<dbReference type="Pfam" id="PF13411">
    <property type="entry name" value="MerR_1"/>
    <property type="match status" value="1"/>
</dbReference>
<accession>A0A192GZ79</accession>
<dbReference type="PRINTS" id="PR00040">
    <property type="entry name" value="HTHMERR"/>
</dbReference>
<dbReference type="PROSITE" id="PS00552">
    <property type="entry name" value="HTH_MERR_1"/>
    <property type="match status" value="1"/>
</dbReference>
<dbReference type="Gene3D" id="1.10.1660.10">
    <property type="match status" value="1"/>
</dbReference>
<dbReference type="InterPro" id="IPR000551">
    <property type="entry name" value="MerR-type_HTH_dom"/>
</dbReference>
<dbReference type="EMBL" id="CP014873">
    <property type="protein sequence ID" value="ANK61395.1"/>
    <property type="molecule type" value="Genomic_DNA"/>
</dbReference>
<dbReference type="Proteomes" id="UP000078582">
    <property type="component" value="Chromosome"/>
</dbReference>
<dbReference type="SUPFAM" id="SSF46955">
    <property type="entry name" value="Putative DNA-binding domain"/>
    <property type="match status" value="1"/>
</dbReference>
<reference evidence="1 2" key="1">
    <citation type="submission" date="2016-03" db="EMBL/GenBank/DDBJ databases">
        <title>Pediococcus and Lactobacillus from brewery environment - whole genome sequencing and assembly.</title>
        <authorList>
            <person name="Behr J."/>
            <person name="Geissler A.J."/>
            <person name="Vogel R.F."/>
        </authorList>
    </citation>
    <scope>NUCLEOTIDE SEQUENCE [LARGE SCALE GENOMIC DNA]</scope>
    <source>
        <strain evidence="1 2">TMW 1.1989</strain>
    </source>
</reference>
<dbReference type="PROSITE" id="PS50937">
    <property type="entry name" value="HTH_MERR_2"/>
    <property type="match status" value="1"/>
</dbReference>
<dbReference type="RefSeq" id="WP_068222534.1">
    <property type="nucleotide sequence ID" value="NZ_CP014623.1"/>
</dbReference>
<proteinExistence type="predicted"/>
<sequence>MADNSATQEQHYRIGDFAQLSGLSSPTLRFYEKEGLIQPQRTTNGLRYYTKLDLSWIKFLRHLLGTGMTIGELKQYVAWRKAGDQTIPQRLELLQNVQQRFLKRYAEIQHNLQILDDKVNWYEHKLAGSINEQESFANYLETLGHAE</sequence>
<protein>
    <submittedName>
        <fullName evidence="1">MerR family transcriptional regulator</fullName>
    </submittedName>
</protein>
<dbReference type="InterPro" id="IPR047057">
    <property type="entry name" value="MerR_fam"/>
</dbReference>
<dbReference type="SMART" id="SM00422">
    <property type="entry name" value="HTH_MERR"/>
    <property type="match status" value="1"/>
</dbReference>
<keyword evidence="2" id="KW-1185">Reference proteome</keyword>
<dbReference type="AlphaFoldDB" id="A0A192GZ79"/>
<evidence type="ECO:0000313" key="2">
    <source>
        <dbReference type="Proteomes" id="UP000078582"/>
    </source>
</evidence>
<dbReference type="PANTHER" id="PTHR30204:SF98">
    <property type="entry name" value="HTH-TYPE TRANSCRIPTIONAL REGULATOR ADHR"/>
    <property type="match status" value="1"/>
</dbReference>
<evidence type="ECO:0000313" key="1">
    <source>
        <dbReference type="EMBL" id="ANK61395.1"/>
    </source>
</evidence>
<organism evidence="1 2">
    <name type="scientific">Loigolactobacillus backii</name>
    <dbReference type="NCBI Taxonomy" id="375175"/>
    <lineage>
        <taxon>Bacteria</taxon>
        <taxon>Bacillati</taxon>
        <taxon>Bacillota</taxon>
        <taxon>Bacilli</taxon>
        <taxon>Lactobacillales</taxon>
        <taxon>Lactobacillaceae</taxon>
        <taxon>Loigolactobacillus</taxon>
    </lineage>
</organism>
<gene>
    <name evidence="1" type="ORF">AYR53_00660</name>
</gene>
<dbReference type="GO" id="GO:0003677">
    <property type="term" value="F:DNA binding"/>
    <property type="evidence" value="ECO:0007669"/>
    <property type="project" value="InterPro"/>
</dbReference>
<name>A0A192GZ79_9LACO</name>
<dbReference type="PANTHER" id="PTHR30204">
    <property type="entry name" value="REDOX-CYCLING DRUG-SENSING TRANSCRIPTIONAL ACTIVATOR SOXR"/>
    <property type="match status" value="1"/>
</dbReference>
<dbReference type="GO" id="GO:0003700">
    <property type="term" value="F:DNA-binding transcription factor activity"/>
    <property type="evidence" value="ECO:0007669"/>
    <property type="project" value="InterPro"/>
</dbReference>